<protein>
    <submittedName>
        <fullName evidence="7">Calx-beta domain protein</fullName>
    </submittedName>
</protein>
<dbReference type="InterPro" id="IPR003644">
    <property type="entry name" value="Calx_beta"/>
</dbReference>
<organism evidence="7 8">
    <name type="scientific">Gimesia panareensis</name>
    <dbReference type="NCBI Taxonomy" id="2527978"/>
    <lineage>
        <taxon>Bacteria</taxon>
        <taxon>Pseudomonadati</taxon>
        <taxon>Planctomycetota</taxon>
        <taxon>Planctomycetia</taxon>
        <taxon>Planctomycetales</taxon>
        <taxon>Planctomycetaceae</taxon>
        <taxon>Gimesia</taxon>
    </lineage>
</organism>
<dbReference type="Proteomes" id="UP000320839">
    <property type="component" value="Chromosome"/>
</dbReference>
<dbReference type="InterPro" id="IPR013517">
    <property type="entry name" value="FG-GAP"/>
</dbReference>
<dbReference type="InterPro" id="IPR011043">
    <property type="entry name" value="Gal_Oxase/kelch_b-propeller"/>
</dbReference>
<dbReference type="InterPro" id="IPR013519">
    <property type="entry name" value="Int_alpha_beta-p"/>
</dbReference>
<dbReference type="RefSeq" id="WP_197995035.1">
    <property type="nucleotide sequence ID" value="NZ_CP036317.1"/>
</dbReference>
<dbReference type="SUPFAM" id="SSF50965">
    <property type="entry name" value="Galactose oxidase, central domain"/>
    <property type="match status" value="2"/>
</dbReference>
<evidence type="ECO:0000256" key="5">
    <source>
        <dbReference type="SAM" id="MobiDB-lite"/>
    </source>
</evidence>
<keyword evidence="4" id="KW-0325">Glycoprotein</keyword>
<keyword evidence="2" id="KW-0677">Repeat</keyword>
<dbReference type="Gene3D" id="2.60.40.2030">
    <property type="match status" value="3"/>
</dbReference>
<evidence type="ECO:0000313" key="7">
    <source>
        <dbReference type="EMBL" id="QDV17338.1"/>
    </source>
</evidence>
<evidence type="ECO:0000256" key="4">
    <source>
        <dbReference type="ARBA" id="ARBA00023180"/>
    </source>
</evidence>
<dbReference type="PROSITE" id="PS51470">
    <property type="entry name" value="FG_GAP"/>
    <property type="match status" value="1"/>
</dbReference>
<dbReference type="SUPFAM" id="SSF141072">
    <property type="entry name" value="CalX-like"/>
    <property type="match status" value="3"/>
</dbReference>
<dbReference type="Pfam" id="PF14312">
    <property type="entry name" value="FG-GAP_2"/>
    <property type="match status" value="5"/>
</dbReference>
<dbReference type="InterPro" id="IPR038081">
    <property type="entry name" value="CalX-like_sf"/>
</dbReference>
<dbReference type="Gene3D" id="2.130.10.130">
    <property type="entry name" value="Integrin alpha, N-terminal"/>
    <property type="match status" value="2"/>
</dbReference>
<evidence type="ECO:0000259" key="6">
    <source>
        <dbReference type="SMART" id="SM00237"/>
    </source>
</evidence>
<feature type="domain" description="Calx-beta" evidence="6">
    <location>
        <begin position="194"/>
        <end position="290"/>
    </location>
</feature>
<reference evidence="7 8" key="1">
    <citation type="submission" date="2019-02" db="EMBL/GenBank/DDBJ databases">
        <title>Deep-cultivation of Planctomycetes and their phenomic and genomic characterization uncovers novel biology.</title>
        <authorList>
            <person name="Wiegand S."/>
            <person name="Jogler M."/>
            <person name="Boedeker C."/>
            <person name="Pinto D."/>
            <person name="Vollmers J."/>
            <person name="Rivas-Marin E."/>
            <person name="Kohn T."/>
            <person name="Peeters S.H."/>
            <person name="Heuer A."/>
            <person name="Rast P."/>
            <person name="Oberbeckmann S."/>
            <person name="Bunk B."/>
            <person name="Jeske O."/>
            <person name="Meyerdierks A."/>
            <person name="Storesund J.E."/>
            <person name="Kallscheuer N."/>
            <person name="Luecker S."/>
            <person name="Lage O.M."/>
            <person name="Pohl T."/>
            <person name="Merkel B.J."/>
            <person name="Hornburger P."/>
            <person name="Mueller R.-W."/>
            <person name="Bruemmer F."/>
            <person name="Labrenz M."/>
            <person name="Spormann A.M."/>
            <person name="Op den Camp H."/>
            <person name="Overmann J."/>
            <person name="Amann R."/>
            <person name="Jetten M.S.M."/>
            <person name="Mascher T."/>
            <person name="Medema M.H."/>
            <person name="Devos D.P."/>
            <person name="Kaster A.-K."/>
            <person name="Ovreas L."/>
            <person name="Rohde M."/>
            <person name="Galperin M.Y."/>
            <person name="Jogler C."/>
        </authorList>
    </citation>
    <scope>NUCLEOTIDE SEQUENCE [LARGE SCALE GENOMIC DNA]</scope>
    <source>
        <strain evidence="7 8">Pan153</strain>
    </source>
</reference>
<dbReference type="Pfam" id="PF03160">
    <property type="entry name" value="Calx-beta"/>
    <property type="match status" value="3"/>
</dbReference>
<dbReference type="SMART" id="SM00237">
    <property type="entry name" value="Calx_beta"/>
    <property type="match status" value="2"/>
</dbReference>
<dbReference type="PANTHER" id="PTHR36220">
    <property type="entry name" value="UNNAMED PRODUCT"/>
    <property type="match status" value="1"/>
</dbReference>
<feature type="region of interest" description="Disordered" evidence="5">
    <location>
        <begin position="664"/>
        <end position="686"/>
    </location>
</feature>
<dbReference type="GO" id="GO:0007154">
    <property type="term" value="P:cell communication"/>
    <property type="evidence" value="ECO:0007669"/>
    <property type="project" value="InterPro"/>
</dbReference>
<name>A0A518FLV2_9PLAN</name>
<evidence type="ECO:0000256" key="2">
    <source>
        <dbReference type="ARBA" id="ARBA00022737"/>
    </source>
</evidence>
<dbReference type="EMBL" id="CP036317">
    <property type="protein sequence ID" value="QDV17338.1"/>
    <property type="molecule type" value="Genomic_DNA"/>
</dbReference>
<proteinExistence type="predicted"/>
<accession>A0A518FLV2</accession>
<keyword evidence="1" id="KW-0732">Signal</keyword>
<evidence type="ECO:0000256" key="3">
    <source>
        <dbReference type="ARBA" id="ARBA00022837"/>
    </source>
</evidence>
<gene>
    <name evidence="7" type="ORF">Pan153_19730</name>
</gene>
<dbReference type="AlphaFoldDB" id="A0A518FLV2"/>
<keyword evidence="3" id="KW-0106">Calcium</keyword>
<dbReference type="GO" id="GO:0016020">
    <property type="term" value="C:membrane"/>
    <property type="evidence" value="ECO:0007669"/>
    <property type="project" value="InterPro"/>
</dbReference>
<evidence type="ECO:0000256" key="1">
    <source>
        <dbReference type="ARBA" id="ARBA00022729"/>
    </source>
</evidence>
<sequence>MSAIWLAPALNNLTVVRIKIYLTYTESLPALSGTLTFNAGELTKTIHVSIVDTDNVELTETLQVQLSNLQDADNQVILSDPAGEISILDDDQATLSIDDLTVNENDGTAQLTVSLDQIVETTVFVDYSTADQTAIAGTDYQQTGGTLTFNPGETTKTVTINLIDNDQIEIDETFLVNLSQLQTSAAVSIADSQAIITIQDNEQATISVQDVIVNEAAGKALVTVSLDKAVDGPVSLDYSTLDQSATASSDYLAETGTLTFTPGTLQQTIEIDLVNGDPVELAETFEVRFSNLQAGAWNVILPDDRATVTIKDDDLGDYEFKNKLYAEGTLHDSDRFGADPEIDGDTLITGAIHWHGTYPGEGAALIYVRNDQGTPEYSGDDTWDYQATLSPPDADSNADYFGWSVDISGDTAVVGALFGDGSAENMGAVYVYTRSNGEWSFQQKLTVPDTIANGYFGDTLAIEGDTLVVGAQGTDNYSGSAYIFQRENGVWTKTASLTADSPEENARFAEEIEIDHSTIVIGAVSESGTYSQSGAVYIYTEQAGTWTRLQKLTDPDPSISGAFGNAVDIQGDLILVGATSATDKPLSTGKAVLFQRDPDSGLWTSLQTLTASDSALNSLFGNEVEIHDQQIIINSYNDPTGIGNTGAVYVFGVENQTWVEQQKISYPDSGTSSDFGRVLQSQTEPF</sequence>
<feature type="domain" description="Calx-beta" evidence="6">
    <location>
        <begin position="83"/>
        <end position="179"/>
    </location>
</feature>
<dbReference type="SMART" id="SM00191">
    <property type="entry name" value="Int_alpha"/>
    <property type="match status" value="5"/>
</dbReference>
<dbReference type="InterPro" id="IPR028994">
    <property type="entry name" value="Integrin_alpha_N"/>
</dbReference>
<dbReference type="PANTHER" id="PTHR36220:SF1">
    <property type="entry name" value="GAMMA TUBULIN COMPLEX COMPONENT C-TERMINAL DOMAIN-CONTAINING PROTEIN"/>
    <property type="match status" value="1"/>
</dbReference>
<evidence type="ECO:0000313" key="8">
    <source>
        <dbReference type="Proteomes" id="UP000320839"/>
    </source>
</evidence>